<gene>
    <name evidence="2" type="ORF">SKAU_G00216410</name>
</gene>
<evidence type="ECO:0000256" key="1">
    <source>
        <dbReference type="SAM" id="MobiDB-lite"/>
    </source>
</evidence>
<comment type="caution">
    <text evidence="2">The sequence shown here is derived from an EMBL/GenBank/DDBJ whole genome shotgun (WGS) entry which is preliminary data.</text>
</comment>
<organism evidence="2 3">
    <name type="scientific">Synaphobranchus kaupii</name>
    <name type="common">Kaup's arrowtooth eel</name>
    <dbReference type="NCBI Taxonomy" id="118154"/>
    <lineage>
        <taxon>Eukaryota</taxon>
        <taxon>Metazoa</taxon>
        <taxon>Chordata</taxon>
        <taxon>Craniata</taxon>
        <taxon>Vertebrata</taxon>
        <taxon>Euteleostomi</taxon>
        <taxon>Actinopterygii</taxon>
        <taxon>Neopterygii</taxon>
        <taxon>Teleostei</taxon>
        <taxon>Anguilliformes</taxon>
        <taxon>Synaphobranchidae</taxon>
        <taxon>Synaphobranchus</taxon>
    </lineage>
</organism>
<name>A0A9Q1F9X4_SYNKA</name>
<sequence length="77" mass="8202">MESPLSHTPAHSGMVQAGLLMHYSQQETTDSLPNNHTTGPTPDPVTPIGPSTSSTRQPNAIAHGQPINTTGLDRDRF</sequence>
<dbReference type="AlphaFoldDB" id="A0A9Q1F9X4"/>
<reference evidence="2" key="1">
    <citation type="journal article" date="2023" name="Science">
        <title>Genome structures resolve the early diversification of teleost fishes.</title>
        <authorList>
            <person name="Parey E."/>
            <person name="Louis A."/>
            <person name="Montfort J."/>
            <person name="Bouchez O."/>
            <person name="Roques C."/>
            <person name="Iampietro C."/>
            <person name="Lluch J."/>
            <person name="Castinel A."/>
            <person name="Donnadieu C."/>
            <person name="Desvignes T."/>
            <person name="Floi Bucao C."/>
            <person name="Jouanno E."/>
            <person name="Wen M."/>
            <person name="Mejri S."/>
            <person name="Dirks R."/>
            <person name="Jansen H."/>
            <person name="Henkel C."/>
            <person name="Chen W.J."/>
            <person name="Zahm M."/>
            <person name="Cabau C."/>
            <person name="Klopp C."/>
            <person name="Thompson A.W."/>
            <person name="Robinson-Rechavi M."/>
            <person name="Braasch I."/>
            <person name="Lecointre G."/>
            <person name="Bobe J."/>
            <person name="Postlethwait J.H."/>
            <person name="Berthelot C."/>
            <person name="Roest Crollius H."/>
            <person name="Guiguen Y."/>
        </authorList>
    </citation>
    <scope>NUCLEOTIDE SEQUENCE</scope>
    <source>
        <strain evidence="2">WJC10195</strain>
    </source>
</reference>
<dbReference type="Proteomes" id="UP001152622">
    <property type="component" value="Chromosome 7"/>
</dbReference>
<dbReference type="EMBL" id="JAINUF010000007">
    <property type="protein sequence ID" value="KAJ8354074.1"/>
    <property type="molecule type" value="Genomic_DNA"/>
</dbReference>
<accession>A0A9Q1F9X4</accession>
<feature type="compositionally biased region" description="Polar residues" evidence="1">
    <location>
        <begin position="49"/>
        <end position="58"/>
    </location>
</feature>
<evidence type="ECO:0000313" key="3">
    <source>
        <dbReference type="Proteomes" id="UP001152622"/>
    </source>
</evidence>
<protein>
    <submittedName>
        <fullName evidence="2">Uncharacterized protein</fullName>
    </submittedName>
</protein>
<proteinExistence type="predicted"/>
<evidence type="ECO:0000313" key="2">
    <source>
        <dbReference type="EMBL" id="KAJ8354074.1"/>
    </source>
</evidence>
<feature type="compositionally biased region" description="Polar residues" evidence="1">
    <location>
        <begin position="23"/>
        <end position="40"/>
    </location>
</feature>
<feature type="region of interest" description="Disordered" evidence="1">
    <location>
        <begin position="1"/>
        <end position="77"/>
    </location>
</feature>
<keyword evidence="3" id="KW-1185">Reference proteome</keyword>